<evidence type="ECO:0000313" key="2">
    <source>
        <dbReference type="Proteomes" id="UP001283361"/>
    </source>
</evidence>
<organism evidence="1 2">
    <name type="scientific">Elysia crispata</name>
    <name type="common">lettuce slug</name>
    <dbReference type="NCBI Taxonomy" id="231223"/>
    <lineage>
        <taxon>Eukaryota</taxon>
        <taxon>Metazoa</taxon>
        <taxon>Spiralia</taxon>
        <taxon>Lophotrochozoa</taxon>
        <taxon>Mollusca</taxon>
        <taxon>Gastropoda</taxon>
        <taxon>Heterobranchia</taxon>
        <taxon>Euthyneura</taxon>
        <taxon>Panpulmonata</taxon>
        <taxon>Sacoglossa</taxon>
        <taxon>Placobranchoidea</taxon>
        <taxon>Plakobranchidae</taxon>
        <taxon>Elysia</taxon>
    </lineage>
</organism>
<proteinExistence type="predicted"/>
<name>A0AAE0XVN5_9GAST</name>
<sequence length="236" mass="26498">MAVWDLEGLERFSVVADDVRDMDLRGRWSHGRPKCEITDSRKILSHRSGVACCLAPSVLSGTVHEIRLQLMLFCYRCIRRRLGRENLRSRRGAVIVLCILLLYSTKITAKKRSIEVQKNVDSEKDILVIGDLPSHFSASPGYLSAALPLPSGLFISGSPVPRSVMNQCWSYCPRLADVRAGSCETLDIGYNNRTLINNPPRSLHNYTDLSDALTIFVPSRPGRPDNWTTRFSASRH</sequence>
<comment type="caution">
    <text evidence="1">The sequence shown here is derived from an EMBL/GenBank/DDBJ whole genome shotgun (WGS) entry which is preliminary data.</text>
</comment>
<dbReference type="Proteomes" id="UP001283361">
    <property type="component" value="Unassembled WGS sequence"/>
</dbReference>
<protein>
    <submittedName>
        <fullName evidence="1">Uncharacterized protein</fullName>
    </submittedName>
</protein>
<dbReference type="AlphaFoldDB" id="A0AAE0XVN5"/>
<evidence type="ECO:0000313" key="1">
    <source>
        <dbReference type="EMBL" id="KAK3716261.1"/>
    </source>
</evidence>
<gene>
    <name evidence="1" type="ORF">RRG08_011927</name>
</gene>
<dbReference type="EMBL" id="JAWDGP010007482">
    <property type="protein sequence ID" value="KAK3716261.1"/>
    <property type="molecule type" value="Genomic_DNA"/>
</dbReference>
<reference evidence="1" key="1">
    <citation type="journal article" date="2023" name="G3 (Bethesda)">
        <title>A reference genome for the long-term kleptoplast-retaining sea slug Elysia crispata morphotype clarki.</title>
        <authorList>
            <person name="Eastman K.E."/>
            <person name="Pendleton A.L."/>
            <person name="Shaikh M.A."/>
            <person name="Suttiyut T."/>
            <person name="Ogas R."/>
            <person name="Tomko P."/>
            <person name="Gavelis G."/>
            <person name="Widhalm J.R."/>
            <person name="Wisecaver J.H."/>
        </authorList>
    </citation>
    <scope>NUCLEOTIDE SEQUENCE</scope>
    <source>
        <strain evidence="1">ECLA1</strain>
    </source>
</reference>
<keyword evidence="2" id="KW-1185">Reference proteome</keyword>
<accession>A0AAE0XVN5</accession>